<dbReference type="Pfam" id="PF12998">
    <property type="entry name" value="ING"/>
    <property type="match status" value="1"/>
</dbReference>
<reference evidence="4" key="2">
    <citation type="journal article" date="2013" name="Nat. Commun.">
        <title>Genome of the Chinese tree shrew.</title>
        <authorList>
            <person name="Fan Y."/>
            <person name="Huang Z.Y."/>
            <person name="Cao C.C."/>
            <person name="Chen C.S."/>
            <person name="Chen Y.X."/>
            <person name="Fan D.D."/>
            <person name="He J."/>
            <person name="Hou H.L."/>
            <person name="Hu L."/>
            <person name="Hu X.T."/>
            <person name="Jiang X.T."/>
            <person name="Lai R."/>
            <person name="Lang Y.S."/>
            <person name="Liang B."/>
            <person name="Liao S.G."/>
            <person name="Mu D."/>
            <person name="Ma Y.Y."/>
            <person name="Niu Y.Y."/>
            <person name="Sun X.Q."/>
            <person name="Xia J.Q."/>
            <person name="Xiao J."/>
            <person name="Xiong Z.Q."/>
            <person name="Xu L."/>
            <person name="Yang L."/>
            <person name="Zhang Y."/>
            <person name="Zhao W."/>
            <person name="Zhao X.D."/>
            <person name="Zheng Y.T."/>
            <person name="Zhou J.M."/>
            <person name="Zhu Y.B."/>
            <person name="Zhang G.J."/>
            <person name="Wang J."/>
            <person name="Yao Y.G."/>
        </authorList>
    </citation>
    <scope>NUCLEOTIDE SEQUENCE [LARGE SCALE GENOMIC DNA]</scope>
</reference>
<dbReference type="Gene3D" id="6.10.140.1740">
    <property type="match status" value="1"/>
</dbReference>
<evidence type="ECO:0000313" key="3">
    <source>
        <dbReference type="EMBL" id="ELW65555.1"/>
    </source>
</evidence>
<feature type="region of interest" description="Disordered" evidence="1">
    <location>
        <begin position="285"/>
        <end position="324"/>
    </location>
</feature>
<dbReference type="FunCoup" id="L9KRK1">
    <property type="interactions" value="367"/>
</dbReference>
<dbReference type="CDD" id="cd16858">
    <property type="entry name" value="ING_ING3_Yng2p"/>
    <property type="match status" value="1"/>
</dbReference>
<proteinExistence type="predicted"/>
<name>L9KRK1_TUPCH</name>
<dbReference type="AlphaFoldDB" id="L9KRK1"/>
<dbReference type="eggNOG" id="ENOG502QQAY">
    <property type="taxonomic scope" value="Eukaryota"/>
</dbReference>
<dbReference type="Pfam" id="PF12733">
    <property type="entry name" value="Cadherin-like"/>
    <property type="match status" value="1"/>
</dbReference>
<accession>L9KRK1</accession>
<dbReference type="PANTHER" id="PTHR14776:SF1">
    <property type="entry name" value="CADHERIN-LIKE AND PC-ESTERASE DOMAIN-CONTAINING PROTEIN 1"/>
    <property type="match status" value="1"/>
</dbReference>
<sequence length="1171" mass="132965">MDLRDRFTEMREMDLQVQNAMDQLEQRVSEFFMNAKKNKPEWREEQMASIKKDYYKALEDADEKVQLANQIYDLVDRHLRKLDQELAKFKMELEADNAGITEILERRSLELDTPSQPVNNHHAHSHTPVEMFAPMFGIVKSQVVERKYNPTSHHTTTDHITEKKFKSEALLSTLTSDASKENTLGCRNNNSTASSNNAYNVNSSQPLASYNIGSLSSGTGAGAITMAAAQAVQATAQMKEGRRTSSLKASYEAFKNNDFQLGKEFSMPREAAGYSSSSALMTTLTQNASSSAADSRSGRKSKNNNKSSSQQSSSSSSSSSLSSCSSSSTVVQEISQQTTVVPESDSNSQVDWTYDPNEPRYCICNQEVVKQEKPPVQNCGELNLSHLKKAALSIVMSDLSGDLYQNRVVQNETSVLAPHETVFRTEDLSVILKAYVLVTSLTPLRAFIHSTGTVWNPPKKKRFTVKLQTFFETFLRASSPLQAFDNMKEAISKLLLAAEVVSETSTLGAKTFNRCTFCFQLLTFDIGYGSLRYPVVLQVHEYFSVQGDDNMEFEDQSTEEFLLKDTFNFLFSNESSLSVFYEMFQRLYRLGVFKLFPSTAPRIQSWMREFYDMGNLMRKPDSVLTQYWSLLNIFEQFQLLNKKTQLHPLEWNSSPEDENIEKPQVPFDATENKKDKNTLCYIKEIFTHPHLELNPEFHPQIKDYYSEVPFDVVTVTIGAETSKCQCKVHLHEQAGPSFSNYPLGLGMNKISVFVVDESPFQGETLILYKLTIYREDRPSLPLFDDFTACGFVQDCGLQIRPEETCGLQQISSDYIEAISQPELKSCSSGDTKGQWIVPCLSCSDNRTCDWREITWQPHNCQYGVLSKPQLQQCLEGRKILFIGDSTNRGIMYYLIERLNETLQEWQKVHGTKFYHNVNGGKTLVSYSYYPQFWISSSLRPTFEKALEYLLQRSRPLENTDQTVLVVGGVQWLNSNHLQIIHKVLKRENLLNILVIIKTLGIGFHLPVDGVHFLTQSEVQNLWKENVIIVDTAKKYGYEVVDTFTVTMGRYKEFLQGKCGCHFHEVVKSTLSKDYHFIKMKRSKNHTVGKYFSNQNKLQQRQDSGTHVPSPYHVRGPINQVCSEILLSRMCAAFLCPSESCRASPLADAEVDDMTMARGSSEWETLGEVTVS</sequence>
<evidence type="ECO:0000259" key="2">
    <source>
        <dbReference type="SMART" id="SM01408"/>
    </source>
</evidence>
<dbReference type="InterPro" id="IPR057106">
    <property type="entry name" value="NXPE4_C"/>
</dbReference>
<dbReference type="InterPro" id="IPR024610">
    <property type="entry name" value="ING_N_histone-binding"/>
</dbReference>
<protein>
    <recommendedName>
        <fullName evidence="2">Inhibitor of growth protein N-terminal histone-binding domain-containing protein</fullName>
    </recommendedName>
</protein>
<evidence type="ECO:0000256" key="1">
    <source>
        <dbReference type="SAM" id="MobiDB-lite"/>
    </source>
</evidence>
<dbReference type="EMBL" id="KB320684">
    <property type="protein sequence ID" value="ELW65555.1"/>
    <property type="molecule type" value="Genomic_DNA"/>
</dbReference>
<dbReference type="SMART" id="SM01408">
    <property type="entry name" value="ING"/>
    <property type="match status" value="1"/>
</dbReference>
<dbReference type="InterPro" id="IPR025883">
    <property type="entry name" value="Cadherin-like_domain"/>
</dbReference>
<dbReference type="Proteomes" id="UP000011518">
    <property type="component" value="Unassembled WGS sequence"/>
</dbReference>
<dbReference type="STRING" id="246437.L9KRK1"/>
<feature type="domain" description="Inhibitor of growth protein N-terminal histone-binding" evidence="2">
    <location>
        <begin position="1"/>
        <end position="89"/>
    </location>
</feature>
<reference evidence="4" key="1">
    <citation type="submission" date="2012-07" db="EMBL/GenBank/DDBJ databases">
        <title>Genome of the Chinese tree shrew, a rising model animal genetically related to primates.</title>
        <authorList>
            <person name="Zhang G."/>
            <person name="Fan Y."/>
            <person name="Yao Y."/>
            <person name="Huang Z."/>
        </authorList>
    </citation>
    <scope>NUCLEOTIDE SEQUENCE [LARGE SCALE GENOMIC DNA]</scope>
</reference>
<organism evidence="3 4">
    <name type="scientific">Tupaia chinensis</name>
    <name type="common">Chinese tree shrew</name>
    <name type="synonym">Tupaia belangeri chinensis</name>
    <dbReference type="NCBI Taxonomy" id="246437"/>
    <lineage>
        <taxon>Eukaryota</taxon>
        <taxon>Metazoa</taxon>
        <taxon>Chordata</taxon>
        <taxon>Craniata</taxon>
        <taxon>Vertebrata</taxon>
        <taxon>Euteleostomi</taxon>
        <taxon>Mammalia</taxon>
        <taxon>Eutheria</taxon>
        <taxon>Euarchontoglires</taxon>
        <taxon>Scandentia</taxon>
        <taxon>Tupaiidae</taxon>
        <taxon>Tupaia</taxon>
    </lineage>
</organism>
<evidence type="ECO:0000313" key="4">
    <source>
        <dbReference type="Proteomes" id="UP000011518"/>
    </source>
</evidence>
<keyword evidence="4" id="KW-1185">Reference proteome</keyword>
<dbReference type="Pfam" id="PF24536">
    <property type="entry name" value="NXPE4_C"/>
    <property type="match status" value="1"/>
</dbReference>
<gene>
    <name evidence="3" type="ORF">TREES_T100013947</name>
</gene>
<feature type="compositionally biased region" description="Low complexity" evidence="1">
    <location>
        <begin position="304"/>
        <end position="324"/>
    </location>
</feature>
<dbReference type="PANTHER" id="PTHR14776">
    <property type="entry name" value="CADHERIN-LIKE AND PC-ESTERASE DOMAIN-CONTAINING PROTEIN 1"/>
    <property type="match status" value="1"/>
</dbReference>
<dbReference type="InParanoid" id="L9KRK1"/>